<dbReference type="InParanoid" id="B2WK40"/>
<proteinExistence type="predicted"/>
<dbReference type="Proteomes" id="UP000001471">
    <property type="component" value="Unassembled WGS sequence"/>
</dbReference>
<name>B2WK40_PYRTR</name>
<dbReference type="HOGENOM" id="CLU_2484441_0_0_1"/>
<evidence type="ECO:0000313" key="1">
    <source>
        <dbReference type="EMBL" id="EDU43280.1"/>
    </source>
</evidence>
<dbReference type="OrthoDB" id="21678at2759"/>
<dbReference type="AlphaFoldDB" id="B2WK40"/>
<evidence type="ECO:0000313" key="2">
    <source>
        <dbReference type="Proteomes" id="UP000001471"/>
    </source>
</evidence>
<gene>
    <name evidence="1" type="ORF">PTRG_10229</name>
</gene>
<reference evidence="2" key="1">
    <citation type="journal article" date="2013" name="G3 (Bethesda)">
        <title>Comparative genomics of a plant-pathogenic fungus, Pyrenophora tritici-repentis, reveals transduplication and the impact of repeat elements on pathogenicity and population divergence.</title>
        <authorList>
            <person name="Manning V.A."/>
            <person name="Pandelova I."/>
            <person name="Dhillon B."/>
            <person name="Wilhelm L.J."/>
            <person name="Goodwin S.B."/>
            <person name="Berlin A.M."/>
            <person name="Figueroa M."/>
            <person name="Freitag M."/>
            <person name="Hane J.K."/>
            <person name="Henrissat B."/>
            <person name="Holman W.H."/>
            <person name="Kodira C.D."/>
            <person name="Martin J."/>
            <person name="Oliver R.P."/>
            <person name="Robbertse B."/>
            <person name="Schackwitz W."/>
            <person name="Schwartz D.C."/>
            <person name="Spatafora J.W."/>
            <person name="Turgeon B.G."/>
            <person name="Yandava C."/>
            <person name="Young S."/>
            <person name="Zhou S."/>
            <person name="Zeng Q."/>
            <person name="Grigoriev I.V."/>
            <person name="Ma L.-J."/>
            <person name="Ciuffetti L.M."/>
        </authorList>
    </citation>
    <scope>NUCLEOTIDE SEQUENCE [LARGE SCALE GENOMIC DNA]</scope>
    <source>
        <strain evidence="2">Pt-1C-BFP</strain>
    </source>
</reference>
<organism evidence="1 2">
    <name type="scientific">Pyrenophora tritici-repentis (strain Pt-1C-BFP)</name>
    <name type="common">Wheat tan spot fungus</name>
    <name type="synonym">Drechslera tritici-repentis</name>
    <dbReference type="NCBI Taxonomy" id="426418"/>
    <lineage>
        <taxon>Eukaryota</taxon>
        <taxon>Fungi</taxon>
        <taxon>Dikarya</taxon>
        <taxon>Ascomycota</taxon>
        <taxon>Pezizomycotina</taxon>
        <taxon>Dothideomycetes</taxon>
        <taxon>Pleosporomycetidae</taxon>
        <taxon>Pleosporales</taxon>
        <taxon>Pleosporineae</taxon>
        <taxon>Pleosporaceae</taxon>
        <taxon>Pyrenophora</taxon>
    </lineage>
</organism>
<accession>B2WK40</accession>
<sequence length="87" mass="9638">MSTVDSWPTRADLFYVTVRFYGHLFCEQDAAYRFLTTDATTYHPAIFKPDDQGDYFACLRSDGVLAEHTALDLNSVPSNVGDAPVAA</sequence>
<dbReference type="EMBL" id="DS231627">
    <property type="protein sequence ID" value="EDU43280.1"/>
    <property type="molecule type" value="Genomic_DNA"/>
</dbReference>
<protein>
    <submittedName>
        <fullName evidence="1">Uncharacterized protein</fullName>
    </submittedName>
</protein>